<feature type="non-terminal residue" evidence="1">
    <location>
        <position position="1"/>
    </location>
</feature>
<accession>A0A812L7E1</accession>
<keyword evidence="2" id="KW-1185">Reference proteome</keyword>
<dbReference type="EMBL" id="CAJNJA010009006">
    <property type="protein sequence ID" value="CAE7242272.1"/>
    <property type="molecule type" value="Genomic_DNA"/>
</dbReference>
<name>A0A812L7E1_9DINO</name>
<evidence type="ECO:0000313" key="2">
    <source>
        <dbReference type="Proteomes" id="UP000601435"/>
    </source>
</evidence>
<protein>
    <submittedName>
        <fullName evidence="1">Uncharacterized protein</fullName>
    </submittedName>
</protein>
<comment type="caution">
    <text evidence="1">The sequence shown here is derived from an EMBL/GenBank/DDBJ whole genome shotgun (WGS) entry which is preliminary data.</text>
</comment>
<dbReference type="Proteomes" id="UP000601435">
    <property type="component" value="Unassembled WGS sequence"/>
</dbReference>
<organism evidence="1 2">
    <name type="scientific">Symbiodinium necroappetens</name>
    <dbReference type="NCBI Taxonomy" id="1628268"/>
    <lineage>
        <taxon>Eukaryota</taxon>
        <taxon>Sar</taxon>
        <taxon>Alveolata</taxon>
        <taxon>Dinophyceae</taxon>
        <taxon>Suessiales</taxon>
        <taxon>Symbiodiniaceae</taxon>
        <taxon>Symbiodinium</taxon>
    </lineage>
</organism>
<gene>
    <name evidence="1" type="ORF">SNEC2469_LOCUS4479</name>
</gene>
<dbReference type="AlphaFoldDB" id="A0A812L7E1"/>
<reference evidence="1" key="1">
    <citation type="submission" date="2021-02" db="EMBL/GenBank/DDBJ databases">
        <authorList>
            <person name="Dougan E. K."/>
            <person name="Rhodes N."/>
            <person name="Thang M."/>
            <person name="Chan C."/>
        </authorList>
    </citation>
    <scope>NUCLEOTIDE SEQUENCE</scope>
</reference>
<proteinExistence type="predicted"/>
<evidence type="ECO:0000313" key="1">
    <source>
        <dbReference type="EMBL" id="CAE7242272.1"/>
    </source>
</evidence>
<sequence length="158" mass="17087">DSWHVASVLRSDPLGALCASINCRVFTTLHVRGLYGVRNEICTPLFRMQRSNRPQLQTMEGGESHLAWLQSLLASLHLLPGISIFDACWRGLLVCLEGVDKAHVPHVAACLDRAIATVAEEKVFFVTHKNSGQISALQIGGLDAVGLFLALGAFGGMH</sequence>